<sequence length="122" mass="14537">MNLIEIQKFMRVVERYSPDCFINSKFELIIEPKNNIFLLLEDVETEWDIKRKVLAWLSRPSCKGVSKYWQKRFRAIINEYLGTNFTADDMDEIYTYLGNDCNRKKTIMFIDSGYDLSLLNSN</sequence>
<reference evidence="1 2" key="1">
    <citation type="submission" date="2018-06" db="EMBL/GenBank/DDBJ databases">
        <authorList>
            <consortium name="Pathogen Informatics"/>
            <person name="Doyle S."/>
        </authorList>
    </citation>
    <scope>NUCLEOTIDE SEQUENCE [LARGE SCALE GENOMIC DNA]</scope>
    <source>
        <strain evidence="1 2">NCTC10343</strain>
    </source>
</reference>
<dbReference type="EMBL" id="UGSC01000001">
    <property type="protein sequence ID" value="SUA70232.1"/>
    <property type="molecule type" value="Genomic_DNA"/>
</dbReference>
<accession>A0A378XYW0</accession>
<dbReference type="GeneID" id="93346463"/>
<proteinExistence type="predicted"/>
<name>A0A378XYW0_PAEPO</name>
<dbReference type="RefSeq" id="WP_019687626.1">
    <property type="nucleotide sequence ID" value="NZ_CP036496.1"/>
</dbReference>
<dbReference type="AlphaFoldDB" id="A0A378XYW0"/>
<gene>
    <name evidence="1" type="ORF">NCTC10343_03102</name>
</gene>
<dbReference type="Proteomes" id="UP000254400">
    <property type="component" value="Unassembled WGS sequence"/>
</dbReference>
<organism evidence="1 2">
    <name type="scientific">Paenibacillus polymyxa</name>
    <name type="common">Bacillus polymyxa</name>
    <dbReference type="NCBI Taxonomy" id="1406"/>
    <lineage>
        <taxon>Bacteria</taxon>
        <taxon>Bacillati</taxon>
        <taxon>Bacillota</taxon>
        <taxon>Bacilli</taxon>
        <taxon>Bacillales</taxon>
        <taxon>Paenibacillaceae</taxon>
        <taxon>Paenibacillus</taxon>
    </lineage>
</organism>
<evidence type="ECO:0000313" key="1">
    <source>
        <dbReference type="EMBL" id="SUA70232.1"/>
    </source>
</evidence>
<evidence type="ECO:0000313" key="2">
    <source>
        <dbReference type="Proteomes" id="UP000254400"/>
    </source>
</evidence>
<protein>
    <submittedName>
        <fullName evidence="1">Uncharacterized protein</fullName>
    </submittedName>
</protein>